<dbReference type="Pfam" id="PF13977">
    <property type="entry name" value="TetR_C_6"/>
    <property type="match status" value="1"/>
</dbReference>
<evidence type="ECO:0000313" key="7">
    <source>
        <dbReference type="EMBL" id="SDX08444.1"/>
    </source>
</evidence>
<sequence length="190" mass="21250">MTRPRGTDRRETIVQAAFEVIAERGYRGSSLGAVAERVGLTQQGVMHYFPSKEQLLMAVLERRDQWDLMGFSRSEDSSSLGAAHLQQLVEYNATRPGSVQAYTVLAADSVTEGHPARPFFQERYTRVRAWVADLMERQEGELPSGLTAEQLAPIVIAVIDGLQLQWLLDPDEVDMPESFRDFLAVLGIKV</sequence>
<feature type="DNA-binding region" description="H-T-H motif" evidence="5">
    <location>
        <begin position="30"/>
        <end position="49"/>
    </location>
</feature>
<dbReference type="Pfam" id="PF00440">
    <property type="entry name" value="TetR_N"/>
    <property type="match status" value="1"/>
</dbReference>
<dbReference type="GO" id="GO:0003700">
    <property type="term" value="F:DNA-binding transcription factor activity"/>
    <property type="evidence" value="ECO:0007669"/>
    <property type="project" value="TreeGrafter"/>
</dbReference>
<dbReference type="InterPro" id="IPR050109">
    <property type="entry name" value="HTH-type_TetR-like_transc_reg"/>
</dbReference>
<organism evidence="7 8">
    <name type="scientific">Amycolatopsis xylanica</name>
    <dbReference type="NCBI Taxonomy" id="589385"/>
    <lineage>
        <taxon>Bacteria</taxon>
        <taxon>Bacillati</taxon>
        <taxon>Actinomycetota</taxon>
        <taxon>Actinomycetes</taxon>
        <taxon>Pseudonocardiales</taxon>
        <taxon>Pseudonocardiaceae</taxon>
        <taxon>Amycolatopsis</taxon>
    </lineage>
</organism>
<evidence type="ECO:0000256" key="1">
    <source>
        <dbReference type="ARBA" id="ARBA00022491"/>
    </source>
</evidence>
<dbReference type="InterPro" id="IPR039538">
    <property type="entry name" value="BetI_C"/>
</dbReference>
<evidence type="ECO:0000259" key="6">
    <source>
        <dbReference type="PROSITE" id="PS50977"/>
    </source>
</evidence>
<evidence type="ECO:0000313" key="8">
    <source>
        <dbReference type="Proteomes" id="UP000199515"/>
    </source>
</evidence>
<name>A0A1H2YUV2_9PSEU</name>
<dbReference type="Gene3D" id="1.10.357.10">
    <property type="entry name" value="Tetracycline Repressor, domain 2"/>
    <property type="match status" value="1"/>
</dbReference>
<keyword evidence="4" id="KW-0804">Transcription</keyword>
<evidence type="ECO:0000256" key="3">
    <source>
        <dbReference type="ARBA" id="ARBA00023125"/>
    </source>
</evidence>
<dbReference type="PANTHER" id="PTHR30055:SF226">
    <property type="entry name" value="HTH-TYPE TRANSCRIPTIONAL REGULATOR PKSA"/>
    <property type="match status" value="1"/>
</dbReference>
<keyword evidence="2" id="KW-0805">Transcription regulation</keyword>
<gene>
    <name evidence="7" type="ORF">SAMN05421504_102258</name>
</gene>
<keyword evidence="1" id="KW-0678">Repressor</keyword>
<feature type="domain" description="HTH tetR-type" evidence="6">
    <location>
        <begin position="7"/>
        <end position="67"/>
    </location>
</feature>
<accession>A0A1H2YUV2</accession>
<dbReference type="OrthoDB" id="7505659at2"/>
<keyword evidence="8" id="KW-1185">Reference proteome</keyword>
<protein>
    <submittedName>
        <fullName evidence="7">DNA-binding transcriptional regulator, AcrR family</fullName>
    </submittedName>
</protein>
<dbReference type="InterPro" id="IPR036271">
    <property type="entry name" value="Tet_transcr_reg_TetR-rel_C_sf"/>
</dbReference>
<proteinExistence type="predicted"/>
<dbReference type="PROSITE" id="PS50977">
    <property type="entry name" value="HTH_TETR_2"/>
    <property type="match status" value="1"/>
</dbReference>
<evidence type="ECO:0000256" key="5">
    <source>
        <dbReference type="PROSITE-ProRule" id="PRU00335"/>
    </source>
</evidence>
<reference evidence="7 8" key="1">
    <citation type="submission" date="2016-10" db="EMBL/GenBank/DDBJ databases">
        <authorList>
            <person name="de Groot N.N."/>
        </authorList>
    </citation>
    <scope>NUCLEOTIDE SEQUENCE [LARGE SCALE GENOMIC DNA]</scope>
    <source>
        <strain evidence="7 8">CPCC 202699</strain>
    </source>
</reference>
<dbReference type="SUPFAM" id="SSF48498">
    <property type="entry name" value="Tetracyclin repressor-like, C-terminal domain"/>
    <property type="match status" value="1"/>
</dbReference>
<evidence type="ECO:0000256" key="2">
    <source>
        <dbReference type="ARBA" id="ARBA00023015"/>
    </source>
</evidence>
<dbReference type="PANTHER" id="PTHR30055">
    <property type="entry name" value="HTH-TYPE TRANSCRIPTIONAL REGULATOR RUTR"/>
    <property type="match status" value="1"/>
</dbReference>
<evidence type="ECO:0000256" key="4">
    <source>
        <dbReference type="ARBA" id="ARBA00023163"/>
    </source>
</evidence>
<dbReference type="AlphaFoldDB" id="A0A1H2YUV2"/>
<dbReference type="InterPro" id="IPR001647">
    <property type="entry name" value="HTH_TetR"/>
</dbReference>
<dbReference type="GO" id="GO:0000976">
    <property type="term" value="F:transcription cis-regulatory region binding"/>
    <property type="evidence" value="ECO:0007669"/>
    <property type="project" value="TreeGrafter"/>
</dbReference>
<dbReference type="SUPFAM" id="SSF46689">
    <property type="entry name" value="Homeodomain-like"/>
    <property type="match status" value="1"/>
</dbReference>
<dbReference type="PRINTS" id="PR00455">
    <property type="entry name" value="HTHTETR"/>
</dbReference>
<dbReference type="InterPro" id="IPR009057">
    <property type="entry name" value="Homeodomain-like_sf"/>
</dbReference>
<dbReference type="RefSeq" id="WP_091288180.1">
    <property type="nucleotide sequence ID" value="NZ_FNON01000002.1"/>
</dbReference>
<keyword evidence="3 5" id="KW-0238">DNA-binding</keyword>
<dbReference type="STRING" id="589385.SAMN05421504_102258"/>
<dbReference type="EMBL" id="FNON01000002">
    <property type="protein sequence ID" value="SDX08444.1"/>
    <property type="molecule type" value="Genomic_DNA"/>
</dbReference>
<dbReference type="Proteomes" id="UP000199515">
    <property type="component" value="Unassembled WGS sequence"/>
</dbReference>